<dbReference type="GO" id="GO:0004523">
    <property type="term" value="F:RNA-DNA hybrid ribonuclease activity"/>
    <property type="evidence" value="ECO:0007669"/>
    <property type="project" value="InterPro"/>
</dbReference>
<gene>
    <name evidence="2" type="ORF">COLO4_13695</name>
</gene>
<sequence length="248" mass="28150">MVFNQTEVNAIKKIPVGSESTSDRLIWPFIRDGKYSVKSRYRLLTSEAISSGNNGQSSSSTQQNSTWRSLWNLKVAPKCGMEVESLEHILFFCPFAQAAWRASHFSYSSKSEGFISFLKWWEESANAIKARNSFLFKGRGGDPIEVWNHVMVEFVEYNEGLLNANKIHGMRPTQQAWQPLQKDFIKLINCDAAFDVTSGDAGLVDVAEAMALRLAVQVARDRGWRYVIFEFDNKDLLAAPTKRTDEIH</sequence>
<evidence type="ECO:0000313" key="2">
    <source>
        <dbReference type="EMBL" id="OMO98797.1"/>
    </source>
</evidence>
<keyword evidence="3" id="KW-1185">Reference proteome</keyword>
<dbReference type="Pfam" id="PF13456">
    <property type="entry name" value="RVT_3"/>
    <property type="match status" value="1"/>
</dbReference>
<dbReference type="AlphaFoldDB" id="A0A1R3JVW3"/>
<reference evidence="3" key="1">
    <citation type="submission" date="2013-09" db="EMBL/GenBank/DDBJ databases">
        <title>Corchorus olitorius genome sequencing.</title>
        <authorList>
            <person name="Alam M."/>
            <person name="Haque M.S."/>
            <person name="Islam M.S."/>
            <person name="Emdad E.M."/>
            <person name="Islam M.M."/>
            <person name="Ahmed B."/>
            <person name="Halim A."/>
            <person name="Hossen Q.M.M."/>
            <person name="Hossain M.Z."/>
            <person name="Ahmed R."/>
            <person name="Khan M.M."/>
            <person name="Islam R."/>
            <person name="Rashid M.M."/>
            <person name="Khan S.A."/>
            <person name="Rahman M.S."/>
            <person name="Alam M."/>
            <person name="Yahiya A.S."/>
            <person name="Khan M.S."/>
            <person name="Azam M.S."/>
            <person name="Haque T."/>
            <person name="Lashkar M.Z.H."/>
            <person name="Akhand A.I."/>
            <person name="Morshed G."/>
            <person name="Roy S."/>
            <person name="Uddin K.S."/>
            <person name="Rabeya T."/>
            <person name="Hossain A.S."/>
            <person name="Chowdhury A."/>
            <person name="Snigdha A.R."/>
            <person name="Mortoza M.S."/>
            <person name="Matin S.A."/>
            <person name="Hoque S.M.E."/>
            <person name="Islam M.K."/>
            <person name="Roy D.K."/>
            <person name="Haider R."/>
            <person name="Moosa M.M."/>
            <person name="Elias S.M."/>
            <person name="Hasan A.M."/>
            <person name="Jahan S."/>
            <person name="Shafiuddin M."/>
            <person name="Mahmood N."/>
            <person name="Shommy N.S."/>
        </authorList>
    </citation>
    <scope>NUCLEOTIDE SEQUENCE [LARGE SCALE GENOMIC DNA]</scope>
    <source>
        <strain evidence="3">cv. O-4</strain>
    </source>
</reference>
<protein>
    <recommendedName>
        <fullName evidence="1">RNase H type-1 domain-containing protein</fullName>
    </recommendedName>
</protein>
<dbReference type="Proteomes" id="UP000187203">
    <property type="component" value="Unassembled WGS sequence"/>
</dbReference>
<accession>A0A1R3JVW3</accession>
<dbReference type="InterPro" id="IPR002156">
    <property type="entry name" value="RNaseH_domain"/>
</dbReference>
<name>A0A1R3JVW3_9ROSI</name>
<comment type="caution">
    <text evidence="2">The sequence shown here is derived from an EMBL/GenBank/DDBJ whole genome shotgun (WGS) entry which is preliminary data.</text>
</comment>
<feature type="domain" description="RNase H type-1" evidence="1">
    <location>
        <begin position="204"/>
        <end position="244"/>
    </location>
</feature>
<organism evidence="2 3">
    <name type="scientific">Corchorus olitorius</name>
    <dbReference type="NCBI Taxonomy" id="93759"/>
    <lineage>
        <taxon>Eukaryota</taxon>
        <taxon>Viridiplantae</taxon>
        <taxon>Streptophyta</taxon>
        <taxon>Embryophyta</taxon>
        <taxon>Tracheophyta</taxon>
        <taxon>Spermatophyta</taxon>
        <taxon>Magnoliopsida</taxon>
        <taxon>eudicotyledons</taxon>
        <taxon>Gunneridae</taxon>
        <taxon>Pentapetalae</taxon>
        <taxon>rosids</taxon>
        <taxon>malvids</taxon>
        <taxon>Malvales</taxon>
        <taxon>Malvaceae</taxon>
        <taxon>Grewioideae</taxon>
        <taxon>Apeibeae</taxon>
        <taxon>Corchorus</taxon>
    </lineage>
</organism>
<evidence type="ECO:0000259" key="1">
    <source>
        <dbReference type="Pfam" id="PF13456"/>
    </source>
</evidence>
<dbReference type="EMBL" id="AWUE01015253">
    <property type="protein sequence ID" value="OMO98797.1"/>
    <property type="molecule type" value="Genomic_DNA"/>
</dbReference>
<evidence type="ECO:0000313" key="3">
    <source>
        <dbReference type="Proteomes" id="UP000187203"/>
    </source>
</evidence>
<dbReference type="STRING" id="93759.A0A1R3JVW3"/>
<proteinExistence type="predicted"/>
<dbReference type="OrthoDB" id="1025097at2759"/>
<dbReference type="GO" id="GO:0003676">
    <property type="term" value="F:nucleic acid binding"/>
    <property type="evidence" value="ECO:0007669"/>
    <property type="project" value="InterPro"/>
</dbReference>